<sequence length="104" mass="11256">MWLRPPVVLGFVPQIANQGALIVARRHPTKSHACSSASNAAPSASVFLQALMATSKCALATTTGRPKKEDPNALEPSYLFPIQFQICAFITWLCVMLTAPNFLL</sequence>
<dbReference type="AlphaFoldDB" id="A0AAP0NI13"/>
<keyword evidence="1" id="KW-0812">Transmembrane</keyword>
<reference evidence="2 3" key="1">
    <citation type="journal article" date="2024" name="Plant J.">
        <title>Genome sequences and population genomics reveal climatic adaptation and genomic divergence between two closely related sweetgum species.</title>
        <authorList>
            <person name="Xu W.Q."/>
            <person name="Ren C.Q."/>
            <person name="Zhang X.Y."/>
            <person name="Comes H.P."/>
            <person name="Liu X.H."/>
            <person name="Li Y.G."/>
            <person name="Kettle C.J."/>
            <person name="Jalonen R."/>
            <person name="Gaisberger H."/>
            <person name="Ma Y.Z."/>
            <person name="Qiu Y.X."/>
        </authorList>
    </citation>
    <scope>NUCLEOTIDE SEQUENCE [LARGE SCALE GENOMIC DNA]</scope>
    <source>
        <strain evidence="2">Hangzhou</strain>
    </source>
</reference>
<keyword evidence="1" id="KW-0472">Membrane</keyword>
<protein>
    <submittedName>
        <fullName evidence="2">Uncharacterized protein</fullName>
    </submittedName>
</protein>
<accession>A0AAP0NI13</accession>
<gene>
    <name evidence="2" type="ORF">L1049_001838</name>
</gene>
<dbReference type="Proteomes" id="UP001415857">
    <property type="component" value="Unassembled WGS sequence"/>
</dbReference>
<keyword evidence="1" id="KW-1133">Transmembrane helix</keyword>
<evidence type="ECO:0000313" key="2">
    <source>
        <dbReference type="EMBL" id="KAK9271479.1"/>
    </source>
</evidence>
<organism evidence="2 3">
    <name type="scientific">Liquidambar formosana</name>
    <name type="common">Formosan gum</name>
    <dbReference type="NCBI Taxonomy" id="63359"/>
    <lineage>
        <taxon>Eukaryota</taxon>
        <taxon>Viridiplantae</taxon>
        <taxon>Streptophyta</taxon>
        <taxon>Embryophyta</taxon>
        <taxon>Tracheophyta</taxon>
        <taxon>Spermatophyta</taxon>
        <taxon>Magnoliopsida</taxon>
        <taxon>eudicotyledons</taxon>
        <taxon>Gunneridae</taxon>
        <taxon>Pentapetalae</taxon>
        <taxon>Saxifragales</taxon>
        <taxon>Altingiaceae</taxon>
        <taxon>Liquidambar</taxon>
    </lineage>
</organism>
<name>A0AAP0NI13_LIQFO</name>
<evidence type="ECO:0000313" key="3">
    <source>
        <dbReference type="Proteomes" id="UP001415857"/>
    </source>
</evidence>
<dbReference type="EMBL" id="JBBPBK010000013">
    <property type="protein sequence ID" value="KAK9271479.1"/>
    <property type="molecule type" value="Genomic_DNA"/>
</dbReference>
<feature type="transmembrane region" description="Helical" evidence="1">
    <location>
        <begin position="82"/>
        <end position="103"/>
    </location>
</feature>
<proteinExistence type="predicted"/>
<comment type="caution">
    <text evidence="2">The sequence shown here is derived from an EMBL/GenBank/DDBJ whole genome shotgun (WGS) entry which is preliminary data.</text>
</comment>
<evidence type="ECO:0000256" key="1">
    <source>
        <dbReference type="SAM" id="Phobius"/>
    </source>
</evidence>
<keyword evidence="3" id="KW-1185">Reference proteome</keyword>